<feature type="compositionally biased region" description="Acidic residues" evidence="6">
    <location>
        <begin position="413"/>
        <end position="428"/>
    </location>
</feature>
<keyword evidence="3" id="KW-0547">Nucleotide-binding</keyword>
<dbReference type="SUPFAM" id="SSF56112">
    <property type="entry name" value="Protein kinase-like (PK-like)"/>
    <property type="match status" value="1"/>
</dbReference>
<accession>A0AAV0UCY3</accession>
<feature type="region of interest" description="Disordered" evidence="6">
    <location>
        <begin position="485"/>
        <end position="511"/>
    </location>
</feature>
<evidence type="ECO:0000256" key="3">
    <source>
        <dbReference type="ARBA" id="ARBA00022741"/>
    </source>
</evidence>
<feature type="domain" description="Protein kinase" evidence="7">
    <location>
        <begin position="27"/>
        <end position="327"/>
    </location>
</feature>
<sequence length="543" mass="61041">MWWWTWASRCPCCSCPLSDVARPSRTDHELHALPTPSTPSVAHAAAPRPGLYTARHPLTQELVALQVLDRHVLRDRPTRRRLRQEVRVLRLANGHEHLLQLHDVRVAHTRVELTFELARGGHVLPKVRSERDASRVVQHAAEGLLFLHGRGIVHGQVRPEYLLYSEDAPDARVLLVAFGRAAPWKKTYRSTTDKWLWDDVHHVHFVPPFLLRRRQTIARDGLERRRRWTRRRRRRVVTSWREAQQIDTWALGVTLYVMLCGCYPFSDGKDRSDSVADIERRVLQDELTIREHGAVLSRAAKDLLRRLLEKDPEAAMSIKDVAAHPWLEEAVAPGATWSAEKLAQHQLFTARYAEELLAIAHRSSGSTASTSNVMMDTTRSDVEHAATAEAGGLTVKDKARRCPGVGGSAFDYDTLEMDTNEEEEEEEKDEARPSFISTHGTQLLTNEEVRHERPSADSFMRLASLEMGANNMDADLGDEDAVADQAISSSPDAESASVSSADISTTGGSSRRNSIDKMLLALLGQRRFFSFKSQSSGSSNDRS</sequence>
<organism evidence="8 9">
    <name type="scientific">Hyaloperonospora brassicae</name>
    <name type="common">Brassica downy mildew</name>
    <name type="synonym">Peronospora brassicae</name>
    <dbReference type="NCBI Taxonomy" id="162125"/>
    <lineage>
        <taxon>Eukaryota</taxon>
        <taxon>Sar</taxon>
        <taxon>Stramenopiles</taxon>
        <taxon>Oomycota</taxon>
        <taxon>Peronosporomycetes</taxon>
        <taxon>Peronosporales</taxon>
        <taxon>Peronosporaceae</taxon>
        <taxon>Hyaloperonospora</taxon>
    </lineage>
</organism>
<dbReference type="Pfam" id="PF00069">
    <property type="entry name" value="Pkinase"/>
    <property type="match status" value="2"/>
</dbReference>
<proteinExistence type="predicted"/>
<reference evidence="8" key="1">
    <citation type="submission" date="2022-12" db="EMBL/GenBank/DDBJ databases">
        <authorList>
            <person name="Webb A."/>
        </authorList>
    </citation>
    <scope>NUCLEOTIDE SEQUENCE</scope>
    <source>
        <strain evidence="8">Hp1</strain>
    </source>
</reference>
<keyword evidence="5" id="KW-0067">ATP-binding</keyword>
<feature type="compositionally biased region" description="Low complexity" evidence="6">
    <location>
        <begin position="486"/>
        <end position="504"/>
    </location>
</feature>
<dbReference type="InterPro" id="IPR050205">
    <property type="entry name" value="CDPK_Ser/Thr_kinases"/>
</dbReference>
<evidence type="ECO:0000256" key="6">
    <source>
        <dbReference type="SAM" id="MobiDB-lite"/>
    </source>
</evidence>
<gene>
    <name evidence="8" type="ORF">HBR001_LOCUS6239</name>
</gene>
<keyword evidence="4" id="KW-0418">Kinase</keyword>
<evidence type="ECO:0000256" key="2">
    <source>
        <dbReference type="ARBA" id="ARBA00022679"/>
    </source>
</evidence>
<dbReference type="EMBL" id="CANTFL010001243">
    <property type="protein sequence ID" value="CAI5734677.1"/>
    <property type="molecule type" value="Genomic_DNA"/>
</dbReference>
<dbReference type="InterPro" id="IPR000719">
    <property type="entry name" value="Prot_kinase_dom"/>
</dbReference>
<evidence type="ECO:0000256" key="4">
    <source>
        <dbReference type="ARBA" id="ARBA00022777"/>
    </source>
</evidence>
<dbReference type="GO" id="GO:0004674">
    <property type="term" value="F:protein serine/threonine kinase activity"/>
    <property type="evidence" value="ECO:0007669"/>
    <property type="project" value="UniProtKB-KW"/>
</dbReference>
<dbReference type="PROSITE" id="PS50011">
    <property type="entry name" value="PROTEIN_KINASE_DOM"/>
    <property type="match status" value="1"/>
</dbReference>
<keyword evidence="9" id="KW-1185">Reference proteome</keyword>
<feature type="region of interest" description="Disordered" evidence="6">
    <location>
        <begin position="407"/>
        <end position="455"/>
    </location>
</feature>
<dbReference type="AlphaFoldDB" id="A0AAV0UCY3"/>
<keyword evidence="1" id="KW-0723">Serine/threonine-protein kinase</keyword>
<comment type="caution">
    <text evidence="8">The sequence shown here is derived from an EMBL/GenBank/DDBJ whole genome shotgun (WGS) entry which is preliminary data.</text>
</comment>
<keyword evidence="2" id="KW-0808">Transferase</keyword>
<evidence type="ECO:0000259" key="7">
    <source>
        <dbReference type="PROSITE" id="PS50011"/>
    </source>
</evidence>
<name>A0AAV0UCY3_HYABA</name>
<evidence type="ECO:0000256" key="1">
    <source>
        <dbReference type="ARBA" id="ARBA00022527"/>
    </source>
</evidence>
<dbReference type="SMART" id="SM00220">
    <property type="entry name" value="S_TKc"/>
    <property type="match status" value="1"/>
</dbReference>
<evidence type="ECO:0000313" key="9">
    <source>
        <dbReference type="Proteomes" id="UP001162031"/>
    </source>
</evidence>
<evidence type="ECO:0000256" key="5">
    <source>
        <dbReference type="ARBA" id="ARBA00022840"/>
    </source>
</evidence>
<evidence type="ECO:0000313" key="8">
    <source>
        <dbReference type="EMBL" id="CAI5734677.1"/>
    </source>
</evidence>
<protein>
    <recommendedName>
        <fullName evidence="7">Protein kinase domain-containing protein</fullName>
    </recommendedName>
</protein>
<dbReference type="Proteomes" id="UP001162031">
    <property type="component" value="Unassembled WGS sequence"/>
</dbReference>
<dbReference type="Gene3D" id="3.30.200.20">
    <property type="entry name" value="Phosphorylase Kinase, domain 1"/>
    <property type="match status" value="1"/>
</dbReference>
<dbReference type="PANTHER" id="PTHR24349">
    <property type="entry name" value="SERINE/THREONINE-PROTEIN KINASE"/>
    <property type="match status" value="1"/>
</dbReference>
<dbReference type="InterPro" id="IPR011009">
    <property type="entry name" value="Kinase-like_dom_sf"/>
</dbReference>
<feature type="compositionally biased region" description="Polar residues" evidence="6">
    <location>
        <begin position="435"/>
        <end position="445"/>
    </location>
</feature>
<dbReference type="Gene3D" id="1.10.510.10">
    <property type="entry name" value="Transferase(Phosphotransferase) domain 1"/>
    <property type="match status" value="1"/>
</dbReference>
<dbReference type="GO" id="GO:0005524">
    <property type="term" value="F:ATP binding"/>
    <property type="evidence" value="ECO:0007669"/>
    <property type="project" value="UniProtKB-KW"/>
</dbReference>